<name>A0A225WKX5_9STRA</name>
<organism evidence="1 2">
    <name type="scientific">Phytophthora megakarya</name>
    <dbReference type="NCBI Taxonomy" id="4795"/>
    <lineage>
        <taxon>Eukaryota</taxon>
        <taxon>Sar</taxon>
        <taxon>Stramenopiles</taxon>
        <taxon>Oomycota</taxon>
        <taxon>Peronosporomycetes</taxon>
        <taxon>Peronosporales</taxon>
        <taxon>Peronosporaceae</taxon>
        <taxon>Phytophthora</taxon>
    </lineage>
</organism>
<gene>
    <name evidence="1" type="ORF">PHMEG_0007741</name>
</gene>
<dbReference type="AlphaFoldDB" id="A0A225WKX5"/>
<proteinExistence type="predicted"/>
<evidence type="ECO:0000313" key="2">
    <source>
        <dbReference type="Proteomes" id="UP000198211"/>
    </source>
</evidence>
<evidence type="ECO:0000313" key="1">
    <source>
        <dbReference type="EMBL" id="OWZ18212.1"/>
    </source>
</evidence>
<accession>A0A225WKX5</accession>
<comment type="caution">
    <text evidence="1">The sequence shown here is derived from an EMBL/GenBank/DDBJ whole genome shotgun (WGS) entry which is preliminary data.</text>
</comment>
<dbReference type="Proteomes" id="UP000198211">
    <property type="component" value="Unassembled WGS sequence"/>
</dbReference>
<protein>
    <submittedName>
        <fullName evidence="1">RxLR effector protein</fullName>
    </submittedName>
</protein>
<dbReference type="EMBL" id="NBNE01000624">
    <property type="protein sequence ID" value="OWZ18212.1"/>
    <property type="molecule type" value="Genomic_DNA"/>
</dbReference>
<keyword evidence="2" id="KW-1185">Reference proteome</keyword>
<reference evidence="2" key="1">
    <citation type="submission" date="2017-03" db="EMBL/GenBank/DDBJ databases">
        <title>Phytopthora megakarya and P. palmivora, two closely related causual agents of cacao black pod achieved similar genome size and gene model numbers by different mechanisms.</title>
        <authorList>
            <person name="Ali S."/>
            <person name="Shao J."/>
            <person name="Larry D.J."/>
            <person name="Kronmiller B."/>
            <person name="Shen D."/>
            <person name="Strem M.D."/>
            <person name="Melnick R.L."/>
            <person name="Guiltinan M.J."/>
            <person name="Tyler B.M."/>
            <person name="Meinhardt L.W."/>
            <person name="Bailey B.A."/>
        </authorList>
    </citation>
    <scope>NUCLEOTIDE SEQUENCE [LARGE SCALE GENOMIC DNA]</scope>
    <source>
        <strain evidence="2">zdho120</strain>
    </source>
</reference>
<sequence>MDRWAEAGKSDDFVKKQLKLRGLSGDALKAHKNYNYFERFEGRRDVIRLERWMTTEASTYSVWTQQGLGYINTWDDLKKAMDTDAFKLYMSYGKYFDTIAHLNMAIKPVPVIGSDASWMEKVVRILSWKHTDKPEEYVMKILGFDKFSLETLQANKHGETFLLFWLLKNERVDRLYMKELLEKLVEFEKLSPAEMTKLKNKDSLETAQENTKTLLKKLLGLNDLSKEEMVLHDKYHTYKYLSGLIKRQTIDKHISILMERLTPRY</sequence>
<dbReference type="OrthoDB" id="128134at2759"/>